<dbReference type="AlphaFoldDB" id="X1M602"/>
<dbReference type="PANTHER" id="PTHR42743">
    <property type="entry name" value="AMINO-ACID AMINOTRANSFERASE"/>
    <property type="match status" value="1"/>
</dbReference>
<comment type="similarity">
    <text evidence="2">Belongs to the class-IV pyridoxal-phosphate-dependent aminotransferase family.</text>
</comment>
<reference evidence="4" key="1">
    <citation type="journal article" date="2014" name="Front. Microbiol.">
        <title>High frequency of phylogenetically diverse reductive dehalogenase-homologous genes in deep subseafloor sedimentary metagenomes.</title>
        <authorList>
            <person name="Kawai M."/>
            <person name="Futagami T."/>
            <person name="Toyoda A."/>
            <person name="Takaki Y."/>
            <person name="Nishi S."/>
            <person name="Hori S."/>
            <person name="Arai W."/>
            <person name="Tsubouchi T."/>
            <person name="Morono Y."/>
            <person name="Uchiyama I."/>
            <person name="Ito T."/>
            <person name="Fujiyama A."/>
            <person name="Inagaki F."/>
            <person name="Takami H."/>
        </authorList>
    </citation>
    <scope>NUCLEOTIDE SEQUENCE</scope>
    <source>
        <strain evidence="4">Expedition CK06-06</strain>
    </source>
</reference>
<sequence>IRAKLEAEAAGLDESLILNEHGFITEGSISNVFFVTSASSLVTPPVESGLLPGITRQVVMELADSLGIEVVESEIKLADLRQFKEAFLTNSLIEIMPLVEVRDITGKIISIGSGNPGSVTRRLMAAYREMVEQYTSR</sequence>
<comment type="cofactor">
    <cofactor evidence="1">
        <name>pyridoxal 5'-phosphate</name>
        <dbReference type="ChEBI" id="CHEBI:597326"/>
    </cofactor>
</comment>
<dbReference type="FunFam" id="3.20.10.10:FF:000002">
    <property type="entry name" value="D-alanine aminotransferase"/>
    <property type="match status" value="1"/>
</dbReference>
<feature type="non-terminal residue" evidence="4">
    <location>
        <position position="1"/>
    </location>
</feature>
<dbReference type="InterPro" id="IPR018300">
    <property type="entry name" value="Aminotrans_IV_CS"/>
</dbReference>
<accession>X1M602</accession>
<dbReference type="Gene3D" id="3.20.10.10">
    <property type="entry name" value="D-amino Acid Aminotransferase, subunit A, domain 2"/>
    <property type="match status" value="1"/>
</dbReference>
<protein>
    <recommendedName>
        <fullName evidence="5">Branched-chain amino acid aminotransferase</fullName>
    </recommendedName>
</protein>
<dbReference type="GO" id="GO:0008652">
    <property type="term" value="P:amino acid biosynthetic process"/>
    <property type="evidence" value="ECO:0007669"/>
    <property type="project" value="UniProtKB-ARBA"/>
</dbReference>
<dbReference type="GO" id="GO:0046394">
    <property type="term" value="P:carboxylic acid biosynthetic process"/>
    <property type="evidence" value="ECO:0007669"/>
    <property type="project" value="UniProtKB-ARBA"/>
</dbReference>
<evidence type="ECO:0000256" key="2">
    <source>
        <dbReference type="ARBA" id="ARBA00009320"/>
    </source>
</evidence>
<dbReference type="EMBL" id="BARV01005017">
    <property type="protein sequence ID" value="GAI10105.1"/>
    <property type="molecule type" value="Genomic_DNA"/>
</dbReference>
<dbReference type="GO" id="GO:0003824">
    <property type="term" value="F:catalytic activity"/>
    <property type="evidence" value="ECO:0007669"/>
    <property type="project" value="InterPro"/>
</dbReference>
<evidence type="ECO:0000313" key="4">
    <source>
        <dbReference type="EMBL" id="GAI10105.1"/>
    </source>
</evidence>
<dbReference type="InterPro" id="IPR036038">
    <property type="entry name" value="Aminotransferase-like"/>
</dbReference>
<organism evidence="4">
    <name type="scientific">marine sediment metagenome</name>
    <dbReference type="NCBI Taxonomy" id="412755"/>
    <lineage>
        <taxon>unclassified sequences</taxon>
        <taxon>metagenomes</taxon>
        <taxon>ecological metagenomes</taxon>
    </lineage>
</organism>
<gene>
    <name evidence="4" type="ORF">S06H3_10701</name>
</gene>
<proteinExistence type="inferred from homology"/>
<dbReference type="PANTHER" id="PTHR42743:SF11">
    <property type="entry name" value="AMINODEOXYCHORISMATE LYASE"/>
    <property type="match status" value="1"/>
</dbReference>
<evidence type="ECO:0000256" key="1">
    <source>
        <dbReference type="ARBA" id="ARBA00001933"/>
    </source>
</evidence>
<comment type="caution">
    <text evidence="4">The sequence shown here is derived from an EMBL/GenBank/DDBJ whole genome shotgun (WGS) entry which is preliminary data.</text>
</comment>
<keyword evidence="3" id="KW-0663">Pyridoxal phosphate</keyword>
<evidence type="ECO:0008006" key="5">
    <source>
        <dbReference type="Google" id="ProtNLM"/>
    </source>
</evidence>
<dbReference type="InterPro" id="IPR043132">
    <property type="entry name" value="BCAT-like_C"/>
</dbReference>
<dbReference type="CDD" id="cd00449">
    <property type="entry name" value="PLPDE_IV"/>
    <property type="match status" value="1"/>
</dbReference>
<dbReference type="InterPro" id="IPR050571">
    <property type="entry name" value="Class-IV_PLP-Dep_Aminotrnsfr"/>
</dbReference>
<evidence type="ECO:0000256" key="3">
    <source>
        <dbReference type="ARBA" id="ARBA00022898"/>
    </source>
</evidence>
<name>X1M602_9ZZZZ</name>
<dbReference type="InterPro" id="IPR001544">
    <property type="entry name" value="Aminotrans_IV"/>
</dbReference>
<dbReference type="SUPFAM" id="SSF56752">
    <property type="entry name" value="D-aminoacid aminotransferase-like PLP-dependent enzymes"/>
    <property type="match status" value="1"/>
</dbReference>
<dbReference type="Pfam" id="PF01063">
    <property type="entry name" value="Aminotran_4"/>
    <property type="match status" value="1"/>
</dbReference>
<dbReference type="PROSITE" id="PS00770">
    <property type="entry name" value="AA_TRANSFER_CLASS_4"/>
    <property type="match status" value="1"/>
</dbReference>